<dbReference type="Gene3D" id="3.20.20.370">
    <property type="entry name" value="Glycoside hydrolase/deacetylase"/>
    <property type="match status" value="1"/>
</dbReference>
<dbReference type="InterPro" id="IPR002509">
    <property type="entry name" value="NODB_dom"/>
</dbReference>
<dbReference type="InterPro" id="IPR011330">
    <property type="entry name" value="Glyco_hydro/deAcase_b/a-brl"/>
</dbReference>
<reference evidence="2 3" key="1">
    <citation type="submission" date="2018-05" db="EMBL/GenBank/DDBJ databases">
        <title>Genomic Encyclopedia of Type Strains, Phase IV (KMG-IV): sequencing the most valuable type-strain genomes for metagenomic binning, comparative biology and taxonomic classification.</title>
        <authorList>
            <person name="Goeker M."/>
        </authorList>
    </citation>
    <scope>NUCLEOTIDE SEQUENCE [LARGE SCALE GENOMIC DNA]</scope>
    <source>
        <strain evidence="2 3">DSM 28556</strain>
    </source>
</reference>
<dbReference type="OrthoDB" id="258610at2"/>
<feature type="domain" description="NodB homology" evidence="1">
    <location>
        <begin position="74"/>
        <end position="292"/>
    </location>
</feature>
<dbReference type="GO" id="GO:0016810">
    <property type="term" value="F:hydrolase activity, acting on carbon-nitrogen (but not peptide) bonds"/>
    <property type="evidence" value="ECO:0007669"/>
    <property type="project" value="InterPro"/>
</dbReference>
<evidence type="ECO:0000313" key="3">
    <source>
        <dbReference type="Proteomes" id="UP000247978"/>
    </source>
</evidence>
<organism evidence="2 3">
    <name type="scientific">Pseudogracilibacillus auburnensis</name>
    <dbReference type="NCBI Taxonomy" id="1494959"/>
    <lineage>
        <taxon>Bacteria</taxon>
        <taxon>Bacillati</taxon>
        <taxon>Bacillota</taxon>
        <taxon>Bacilli</taxon>
        <taxon>Bacillales</taxon>
        <taxon>Bacillaceae</taxon>
        <taxon>Pseudogracilibacillus</taxon>
    </lineage>
</organism>
<evidence type="ECO:0000313" key="2">
    <source>
        <dbReference type="EMBL" id="PXW83393.1"/>
    </source>
</evidence>
<dbReference type="GO" id="GO:0005975">
    <property type="term" value="P:carbohydrate metabolic process"/>
    <property type="evidence" value="ECO:0007669"/>
    <property type="project" value="InterPro"/>
</dbReference>
<dbReference type="Pfam" id="PF01522">
    <property type="entry name" value="Polysacc_deac_1"/>
    <property type="match status" value="1"/>
</dbReference>
<protein>
    <submittedName>
        <fullName evidence="2">Peptidoglycan/xylan/chitin deacetylase (PgdA/CDA1 family)</fullName>
    </submittedName>
</protein>
<dbReference type="AlphaFoldDB" id="A0A2V3VNG2"/>
<keyword evidence="3" id="KW-1185">Reference proteome</keyword>
<evidence type="ECO:0000259" key="1">
    <source>
        <dbReference type="PROSITE" id="PS51677"/>
    </source>
</evidence>
<sequence length="306" mass="35335">MEVLRDMNVPGPKRDYIGYGKDGVQAKWPKNAKAVINIVVNYEEGSEQMKPLGDQENETFVEFNPLMPNNMRDLAVESVFEYGSRVGIWRLQRLFDELKIPITVFGCAVALERNPEVGAWIREAGHDVCAHGWRWEKVWNLTREQEKQRIEWAVKSIEKTCGEAPKGWYCRYGPSVHTRELLVEHGGFLYDADAYNDEIPYFTNVLGKKHLVVPYSQTLNDGKFVRPQGYGGPTDFFDSLKRTLDYLIEEGETHPKIMSVGLHPRIIGQPSRISALKEFLIYAKEKEDVWIGRRLDIAKHWLENYS</sequence>
<dbReference type="Proteomes" id="UP000247978">
    <property type="component" value="Unassembled WGS sequence"/>
</dbReference>
<comment type="caution">
    <text evidence="2">The sequence shown here is derived from an EMBL/GenBank/DDBJ whole genome shotgun (WGS) entry which is preliminary data.</text>
</comment>
<dbReference type="PANTHER" id="PTHR43123:SF1">
    <property type="entry name" value="POLYSACCHARIDE DEACETYLASE-RELATED"/>
    <property type="match status" value="1"/>
</dbReference>
<proteinExistence type="predicted"/>
<gene>
    <name evidence="2" type="ORF">DFR56_11672</name>
</gene>
<dbReference type="PROSITE" id="PS51677">
    <property type="entry name" value="NODB"/>
    <property type="match status" value="1"/>
</dbReference>
<dbReference type="RefSeq" id="WP_110396916.1">
    <property type="nucleotide sequence ID" value="NZ_JADIJL010000002.1"/>
</dbReference>
<dbReference type="SUPFAM" id="SSF88713">
    <property type="entry name" value="Glycoside hydrolase/deacetylase"/>
    <property type="match status" value="1"/>
</dbReference>
<dbReference type="PANTHER" id="PTHR43123">
    <property type="entry name" value="POLYSACCHARIDE DEACETYLASE-RELATED"/>
    <property type="match status" value="1"/>
</dbReference>
<name>A0A2V3VNG2_9BACI</name>
<dbReference type="EMBL" id="QJJQ01000016">
    <property type="protein sequence ID" value="PXW83393.1"/>
    <property type="molecule type" value="Genomic_DNA"/>
</dbReference>
<accession>A0A2V3VNG2</accession>